<reference evidence="2" key="1">
    <citation type="submission" date="2022-12" db="EMBL/GenBank/DDBJ databases">
        <title>Clostridium sp. nov., isolated from industrial wastewater.</title>
        <authorList>
            <person name="Jiayan W."/>
        </authorList>
    </citation>
    <scope>NUCLEOTIDE SEQUENCE</scope>
    <source>
        <strain evidence="2">ZC22-4</strain>
    </source>
</reference>
<dbReference type="Pfam" id="PF05239">
    <property type="entry name" value="PRC"/>
    <property type="match status" value="2"/>
</dbReference>
<organism evidence="2 3">
    <name type="scientific">Clostridium brassicae</name>
    <dbReference type="NCBI Taxonomy" id="2999072"/>
    <lineage>
        <taxon>Bacteria</taxon>
        <taxon>Bacillati</taxon>
        <taxon>Bacillota</taxon>
        <taxon>Clostridia</taxon>
        <taxon>Eubacteriales</taxon>
        <taxon>Clostridiaceae</taxon>
        <taxon>Clostridium</taxon>
    </lineage>
</organism>
<comment type="caution">
    <text evidence="2">The sequence shown here is derived from an EMBL/GenBank/DDBJ whole genome shotgun (WGS) entry which is preliminary data.</text>
</comment>
<keyword evidence="3" id="KW-1185">Reference proteome</keyword>
<dbReference type="EMBL" id="JAPQFJ010000013">
    <property type="protein sequence ID" value="MCY6959426.1"/>
    <property type="molecule type" value="Genomic_DNA"/>
</dbReference>
<proteinExistence type="predicted"/>
<dbReference type="Gene3D" id="2.30.30.240">
    <property type="entry name" value="PRC-barrel domain"/>
    <property type="match status" value="2"/>
</dbReference>
<name>A0ABT4DAT9_9CLOT</name>
<dbReference type="RefSeq" id="WP_268061856.1">
    <property type="nucleotide sequence ID" value="NZ_JAPQFJ010000013.1"/>
</dbReference>
<accession>A0ABT4DAT9</accession>
<dbReference type="SUPFAM" id="SSF50346">
    <property type="entry name" value="PRC-barrel domain"/>
    <property type="match status" value="2"/>
</dbReference>
<protein>
    <submittedName>
        <fullName evidence="2">PRC-barrel domain-containing protein</fullName>
    </submittedName>
</protein>
<evidence type="ECO:0000313" key="3">
    <source>
        <dbReference type="Proteomes" id="UP001144612"/>
    </source>
</evidence>
<dbReference type="InterPro" id="IPR027275">
    <property type="entry name" value="PRC-brl_dom"/>
</dbReference>
<evidence type="ECO:0000313" key="2">
    <source>
        <dbReference type="EMBL" id="MCY6959426.1"/>
    </source>
</evidence>
<dbReference type="InterPro" id="IPR011033">
    <property type="entry name" value="PRC_barrel-like_sf"/>
</dbReference>
<feature type="domain" description="PRC-barrel" evidence="1">
    <location>
        <begin position="2"/>
        <end position="46"/>
    </location>
</feature>
<feature type="domain" description="PRC-barrel" evidence="1">
    <location>
        <begin position="74"/>
        <end position="117"/>
    </location>
</feature>
<sequence length="163" mass="18852">MYRSKDFLLMEVLNTKGKKIGFINDILIDFSKGYIEGFSVCCSNLLNKNMSILKEDIISFNENIIVAKSVKEEKLRFFKLKGMEVIDRHGNDMGVMEDIIFDDYSFKIYGLIISRGLINNFIKGKKIFLIKQLLLGDKDILYYGDETKIKFKTMPHNITGVNK</sequence>
<evidence type="ECO:0000259" key="1">
    <source>
        <dbReference type="Pfam" id="PF05239"/>
    </source>
</evidence>
<gene>
    <name evidence="2" type="ORF">OW729_12480</name>
</gene>
<dbReference type="Proteomes" id="UP001144612">
    <property type="component" value="Unassembled WGS sequence"/>
</dbReference>